<protein>
    <submittedName>
        <fullName evidence="1">Uncharacterized protein</fullName>
    </submittedName>
</protein>
<dbReference type="EMBL" id="UINC01202973">
    <property type="protein sequence ID" value="SVE23022.1"/>
    <property type="molecule type" value="Genomic_DNA"/>
</dbReference>
<organism evidence="1">
    <name type="scientific">marine metagenome</name>
    <dbReference type="NCBI Taxonomy" id="408172"/>
    <lineage>
        <taxon>unclassified sequences</taxon>
        <taxon>metagenomes</taxon>
        <taxon>ecological metagenomes</taxon>
    </lineage>
</organism>
<dbReference type="AlphaFoldDB" id="A0A383BSY5"/>
<evidence type="ECO:0000313" key="1">
    <source>
        <dbReference type="EMBL" id="SVE23022.1"/>
    </source>
</evidence>
<accession>A0A383BSY5</accession>
<reference evidence="1" key="1">
    <citation type="submission" date="2018-05" db="EMBL/GenBank/DDBJ databases">
        <authorList>
            <person name="Lanie J.A."/>
            <person name="Ng W.-L."/>
            <person name="Kazmierczak K.M."/>
            <person name="Andrzejewski T.M."/>
            <person name="Davidsen T.M."/>
            <person name="Wayne K.J."/>
            <person name="Tettelin H."/>
            <person name="Glass J.I."/>
            <person name="Rusch D."/>
            <person name="Podicherti R."/>
            <person name="Tsui H.-C.T."/>
            <person name="Winkler M.E."/>
        </authorList>
    </citation>
    <scope>NUCLEOTIDE SEQUENCE</scope>
</reference>
<gene>
    <name evidence="1" type="ORF">METZ01_LOCUS475876</name>
</gene>
<name>A0A383BSY5_9ZZZZ</name>
<sequence>VLRIERGLALVVESDTPHTGSSDITPDP</sequence>
<proteinExistence type="predicted"/>
<feature type="non-terminal residue" evidence="1">
    <location>
        <position position="1"/>
    </location>
</feature>
<feature type="non-terminal residue" evidence="1">
    <location>
        <position position="28"/>
    </location>
</feature>